<dbReference type="RefSeq" id="WP_209551774.1">
    <property type="nucleotide sequence ID" value="NZ_QFAY01000023.1"/>
</dbReference>
<keyword evidence="3" id="KW-1185">Reference proteome</keyword>
<dbReference type="InterPro" id="IPR048667">
    <property type="entry name" value="Imm5-like"/>
</dbReference>
<sequence>MRIEDYAWNVHERKLYLNQHMQLPTVCKIKILDDAQKRLELEQELSFLPQKELARWALSNAEDFLELIDIGDKNARADIISQAKTVFQARLDGQASAYELRQAGFLANQLAQQSRTEISKSAARAFAQAVATAHMRGHAIVSADYAVKVRNLQSPDDVGAARRERERQLKLAESYLDRMKFKNR</sequence>
<protein>
    <recommendedName>
        <fullName evidence="1">Imm-5-like domain-containing protein</fullName>
    </recommendedName>
</protein>
<evidence type="ECO:0000313" key="2">
    <source>
        <dbReference type="EMBL" id="MBP2621716.1"/>
    </source>
</evidence>
<reference evidence="2 3" key="1">
    <citation type="submission" date="2018-05" db="EMBL/GenBank/DDBJ databases">
        <title>Draft genome sequence of Streptococcus panodentis CCUG 70867T.</title>
        <authorList>
            <person name="Salva-Serra F."/>
            <person name="Mendez V."/>
            <person name="Jaen-Luchoro D."/>
            <person name="Gonzales-Siles L."/>
            <person name="Karlsson R."/>
            <person name="Engstrom-Jakobsson H."/>
            <person name="Busquets A."/>
            <person name="Gomila M."/>
            <person name="Pineiro-Iglesias B."/>
            <person name="Bennasar-Figueras A."/>
            <person name="Seeger M."/>
            <person name="Moore E."/>
        </authorList>
    </citation>
    <scope>NUCLEOTIDE SEQUENCE [LARGE SCALE GENOMIC DNA]</scope>
    <source>
        <strain evidence="2 3">CCUG 70867</strain>
    </source>
</reference>
<dbReference type="Pfam" id="PF21805">
    <property type="entry name" value="Imm5_like"/>
    <property type="match status" value="1"/>
</dbReference>
<evidence type="ECO:0000313" key="3">
    <source>
        <dbReference type="Proteomes" id="UP001519349"/>
    </source>
</evidence>
<dbReference type="Proteomes" id="UP001519349">
    <property type="component" value="Unassembled WGS sequence"/>
</dbReference>
<proteinExistence type="predicted"/>
<gene>
    <name evidence="2" type="ORF">DHL47_10385</name>
</gene>
<name>A0ABS5AZL9_9STRE</name>
<comment type="caution">
    <text evidence="2">The sequence shown here is derived from an EMBL/GenBank/DDBJ whole genome shotgun (WGS) entry which is preliminary data.</text>
</comment>
<accession>A0ABS5AZL9</accession>
<feature type="domain" description="Imm-5-like" evidence="1">
    <location>
        <begin position="48"/>
        <end position="171"/>
    </location>
</feature>
<evidence type="ECO:0000259" key="1">
    <source>
        <dbReference type="Pfam" id="PF21805"/>
    </source>
</evidence>
<dbReference type="EMBL" id="QFAY01000023">
    <property type="protein sequence ID" value="MBP2621716.1"/>
    <property type="molecule type" value="Genomic_DNA"/>
</dbReference>
<organism evidence="2 3">
    <name type="scientific">Streptococcus panodentis</name>
    <dbReference type="NCBI Taxonomy" id="1581472"/>
    <lineage>
        <taxon>Bacteria</taxon>
        <taxon>Bacillati</taxon>
        <taxon>Bacillota</taxon>
        <taxon>Bacilli</taxon>
        <taxon>Lactobacillales</taxon>
        <taxon>Streptococcaceae</taxon>
        <taxon>Streptococcus</taxon>
    </lineage>
</organism>